<dbReference type="Gene3D" id="1.25.40.10">
    <property type="entry name" value="Tetratricopeptide repeat domain"/>
    <property type="match status" value="2"/>
</dbReference>
<dbReference type="CDD" id="cd00093">
    <property type="entry name" value="HTH_XRE"/>
    <property type="match status" value="1"/>
</dbReference>
<evidence type="ECO:0000256" key="3">
    <source>
        <dbReference type="ARBA" id="ARBA00022737"/>
    </source>
</evidence>
<dbReference type="Pfam" id="PF13181">
    <property type="entry name" value="TPR_8"/>
    <property type="match status" value="1"/>
</dbReference>
<evidence type="ECO:0000256" key="5">
    <source>
        <dbReference type="ARBA" id="ARBA00038253"/>
    </source>
</evidence>
<dbReference type="SMART" id="SM00530">
    <property type="entry name" value="HTH_XRE"/>
    <property type="match status" value="1"/>
</dbReference>
<dbReference type="EMBL" id="JAPMLT010000002">
    <property type="protein sequence ID" value="MCX7569669.1"/>
    <property type="molecule type" value="Genomic_DNA"/>
</dbReference>
<dbReference type="InterPro" id="IPR010982">
    <property type="entry name" value="Lambda_DNA-bd_dom_sf"/>
</dbReference>
<proteinExistence type="inferred from homology"/>
<dbReference type="SUPFAM" id="SSF48452">
    <property type="entry name" value="TPR-like"/>
    <property type="match status" value="2"/>
</dbReference>
<reference evidence="7 8" key="1">
    <citation type="submission" date="2022-11" db="EMBL/GenBank/DDBJ databases">
        <title>Study of microbial diversity in lake waters.</title>
        <authorList>
            <person name="Zhang J."/>
        </authorList>
    </citation>
    <scope>NUCLEOTIDE SEQUENCE [LARGE SCALE GENOMIC DNA]</scope>
    <source>
        <strain evidence="7 8">DT12</strain>
    </source>
</reference>
<evidence type="ECO:0000313" key="7">
    <source>
        <dbReference type="EMBL" id="MCX7569669.1"/>
    </source>
</evidence>
<gene>
    <name evidence="7" type="ORF">OS242_06805</name>
</gene>
<comment type="similarity">
    <text evidence="5">Belongs to the Rap family.</text>
</comment>
<dbReference type="InterPro" id="IPR001387">
    <property type="entry name" value="Cro/C1-type_HTH"/>
</dbReference>
<evidence type="ECO:0000313" key="8">
    <source>
        <dbReference type="Proteomes" id="UP001208017"/>
    </source>
</evidence>
<evidence type="ECO:0000256" key="1">
    <source>
        <dbReference type="ARBA" id="ARBA00004496"/>
    </source>
</evidence>
<sequence>MCSLGKRLRALRVKKGVTQIDLAKGLCTPSMISQIESDRAKPSYKMLHAIAERLGVTTDELLNDVEMNLDQVSAYKMVKAMVASKDYVPAVPLLRTLLSTPRSKEQRMDLQRELGECLTHTGQFEEAEQMLTQVQEYALIEQNERLSALTLKSLGQLEFNRQRYPLAVYLWTKALQEEAKLPEPVLRLRGSLHDSLGQAHIKLNKPELAVESYEQARRLYELVGSMQEIGQVYLGLGLAYQMTDQVEKSMEYSGKAISVFEGLDNLLLMLQHQIECATRYSQSGQSQEAEAMFRTAIAKLRHFGKPEDTAAALVEYAAFCHREGRLPEAEEACMQARVLLPETHLYQARINRVLARVNMERDEEQQAIQRYIAAADRFAQSEEVGEWGDTMQELSTLYVKQNDYEQAFRILDSVRSYTNEVLGNRGIAL</sequence>
<dbReference type="PROSITE" id="PS50943">
    <property type="entry name" value="HTH_CROC1"/>
    <property type="match status" value="1"/>
</dbReference>
<organism evidence="7 8">
    <name type="scientific">Tumebacillus lacus</name>
    <dbReference type="NCBI Taxonomy" id="2995335"/>
    <lineage>
        <taxon>Bacteria</taxon>
        <taxon>Bacillati</taxon>
        <taxon>Bacillota</taxon>
        <taxon>Bacilli</taxon>
        <taxon>Bacillales</taxon>
        <taxon>Alicyclobacillaceae</taxon>
        <taxon>Tumebacillus</taxon>
    </lineage>
</organism>
<keyword evidence="3" id="KW-0677">Repeat</keyword>
<feature type="domain" description="HTH cro/C1-type" evidence="6">
    <location>
        <begin position="8"/>
        <end position="61"/>
    </location>
</feature>
<dbReference type="Proteomes" id="UP001208017">
    <property type="component" value="Unassembled WGS sequence"/>
</dbReference>
<keyword evidence="2" id="KW-0963">Cytoplasm</keyword>
<dbReference type="Gene3D" id="1.10.260.40">
    <property type="entry name" value="lambda repressor-like DNA-binding domains"/>
    <property type="match status" value="1"/>
</dbReference>
<dbReference type="InterPro" id="IPR051476">
    <property type="entry name" value="Bac_ResReg_Asp_Phosphatase"/>
</dbReference>
<dbReference type="SMART" id="SM00028">
    <property type="entry name" value="TPR"/>
    <property type="match status" value="5"/>
</dbReference>
<dbReference type="PANTHER" id="PTHR46630">
    <property type="entry name" value="TETRATRICOPEPTIDE REPEAT PROTEIN 29"/>
    <property type="match status" value="1"/>
</dbReference>
<dbReference type="PANTHER" id="PTHR46630:SF1">
    <property type="entry name" value="TETRATRICOPEPTIDE REPEAT PROTEIN 29"/>
    <property type="match status" value="1"/>
</dbReference>
<evidence type="ECO:0000256" key="4">
    <source>
        <dbReference type="ARBA" id="ARBA00022803"/>
    </source>
</evidence>
<evidence type="ECO:0000259" key="6">
    <source>
        <dbReference type="PROSITE" id="PS50943"/>
    </source>
</evidence>
<accession>A0ABT3WYB2</accession>
<keyword evidence="4" id="KW-0802">TPR repeat</keyword>
<dbReference type="InterPro" id="IPR011990">
    <property type="entry name" value="TPR-like_helical_dom_sf"/>
</dbReference>
<dbReference type="Pfam" id="PF01381">
    <property type="entry name" value="HTH_3"/>
    <property type="match status" value="1"/>
</dbReference>
<comment type="subcellular location">
    <subcellularLocation>
        <location evidence="1">Cytoplasm</location>
    </subcellularLocation>
</comment>
<evidence type="ECO:0000256" key="2">
    <source>
        <dbReference type="ARBA" id="ARBA00022490"/>
    </source>
</evidence>
<keyword evidence="8" id="KW-1185">Reference proteome</keyword>
<comment type="caution">
    <text evidence="7">The sequence shown here is derived from an EMBL/GenBank/DDBJ whole genome shotgun (WGS) entry which is preliminary data.</text>
</comment>
<dbReference type="InterPro" id="IPR019734">
    <property type="entry name" value="TPR_rpt"/>
</dbReference>
<dbReference type="Pfam" id="PF13432">
    <property type="entry name" value="TPR_16"/>
    <property type="match status" value="1"/>
</dbReference>
<name>A0ABT3WYB2_9BACL</name>
<dbReference type="SUPFAM" id="SSF47413">
    <property type="entry name" value="lambda repressor-like DNA-binding domains"/>
    <property type="match status" value="1"/>
</dbReference>
<protein>
    <submittedName>
        <fullName evidence="7">Helix-turn-helix transcriptional regulator</fullName>
    </submittedName>
</protein>